<dbReference type="SUPFAM" id="SSF46785">
    <property type="entry name" value="Winged helix' DNA-binding domain"/>
    <property type="match status" value="1"/>
</dbReference>
<dbReference type="CDD" id="cd00090">
    <property type="entry name" value="HTH_ARSR"/>
    <property type="match status" value="1"/>
</dbReference>
<evidence type="ECO:0000259" key="4">
    <source>
        <dbReference type="PROSITE" id="PS50995"/>
    </source>
</evidence>
<dbReference type="GO" id="GO:0003700">
    <property type="term" value="F:DNA-binding transcription factor activity"/>
    <property type="evidence" value="ECO:0007669"/>
    <property type="project" value="InterPro"/>
</dbReference>
<gene>
    <name evidence="5" type="ORF">FC694_10010</name>
</gene>
<dbReference type="EMBL" id="SZOM01000068">
    <property type="protein sequence ID" value="TKH17160.1"/>
    <property type="molecule type" value="Genomic_DNA"/>
</dbReference>
<organism evidence="5 6">
    <name type="scientific">Bacillus wiedmannii</name>
    <dbReference type="NCBI Taxonomy" id="1890302"/>
    <lineage>
        <taxon>Bacteria</taxon>
        <taxon>Bacillati</taxon>
        <taxon>Bacillota</taxon>
        <taxon>Bacilli</taxon>
        <taxon>Bacillales</taxon>
        <taxon>Bacillaceae</taxon>
        <taxon>Bacillus</taxon>
        <taxon>Bacillus cereus group</taxon>
    </lineage>
</organism>
<name>A0A4U2MZQ9_9BACI</name>
<protein>
    <submittedName>
        <fullName evidence="5">MarR family transcriptional regulator</fullName>
    </submittedName>
</protein>
<accession>A0A4U2MZQ9</accession>
<dbReference type="InterPro" id="IPR011991">
    <property type="entry name" value="ArsR-like_HTH"/>
</dbReference>
<reference evidence="5 6" key="1">
    <citation type="journal article" date="2019" name="Environ. Microbiol.">
        <title>An active ?-lactamase is a part of an orchestrated cell wall stress resistance network of Bacillus subtilis and related rhizosphere species.</title>
        <authorList>
            <person name="Bucher T."/>
            <person name="Keren-Paz A."/>
            <person name="Hausser J."/>
            <person name="Olender T."/>
            <person name="Cytryn E."/>
            <person name="Kolodkin-Gal I."/>
        </authorList>
    </citation>
    <scope>NUCLEOTIDE SEQUENCE [LARGE SCALE GENOMIC DNA]</scope>
    <source>
        <strain evidence="5 6">I71</strain>
    </source>
</reference>
<dbReference type="PRINTS" id="PR00598">
    <property type="entry name" value="HTHMARR"/>
</dbReference>
<evidence type="ECO:0000313" key="6">
    <source>
        <dbReference type="Proteomes" id="UP000306037"/>
    </source>
</evidence>
<keyword evidence="3" id="KW-0804">Transcription</keyword>
<evidence type="ECO:0000256" key="1">
    <source>
        <dbReference type="ARBA" id="ARBA00023015"/>
    </source>
</evidence>
<dbReference type="InterPro" id="IPR019885">
    <property type="entry name" value="Tscrpt_reg_HTH_AsnC-type_CS"/>
</dbReference>
<feature type="domain" description="HTH marR-type" evidence="4">
    <location>
        <begin position="1"/>
        <end position="137"/>
    </location>
</feature>
<dbReference type="GO" id="GO:0003677">
    <property type="term" value="F:DNA binding"/>
    <property type="evidence" value="ECO:0007669"/>
    <property type="project" value="UniProtKB-KW"/>
</dbReference>
<dbReference type="Pfam" id="PF01047">
    <property type="entry name" value="MarR"/>
    <property type="match status" value="1"/>
</dbReference>
<dbReference type="PANTHER" id="PTHR42756">
    <property type="entry name" value="TRANSCRIPTIONAL REGULATOR, MARR"/>
    <property type="match status" value="1"/>
</dbReference>
<dbReference type="InterPro" id="IPR036388">
    <property type="entry name" value="WH-like_DNA-bd_sf"/>
</dbReference>
<dbReference type="InterPro" id="IPR000835">
    <property type="entry name" value="HTH_MarR-typ"/>
</dbReference>
<dbReference type="PROSITE" id="PS50995">
    <property type="entry name" value="HTH_MARR_2"/>
    <property type="match status" value="1"/>
</dbReference>
<evidence type="ECO:0000256" key="3">
    <source>
        <dbReference type="ARBA" id="ARBA00023163"/>
    </source>
</evidence>
<dbReference type="Proteomes" id="UP000306037">
    <property type="component" value="Unassembled WGS sequence"/>
</dbReference>
<dbReference type="AlphaFoldDB" id="A0A4U2MZQ9"/>
<evidence type="ECO:0000313" key="5">
    <source>
        <dbReference type="EMBL" id="TKH17160.1"/>
    </source>
</evidence>
<keyword evidence="1" id="KW-0805">Transcription regulation</keyword>
<evidence type="ECO:0000256" key="2">
    <source>
        <dbReference type="ARBA" id="ARBA00023125"/>
    </source>
</evidence>
<dbReference type="PROSITE" id="PS00519">
    <property type="entry name" value="HTH_ASNC_1"/>
    <property type="match status" value="1"/>
</dbReference>
<dbReference type="InterPro" id="IPR036390">
    <property type="entry name" value="WH_DNA-bd_sf"/>
</dbReference>
<keyword evidence="2" id="KW-0238">DNA-binding</keyword>
<dbReference type="PANTHER" id="PTHR42756:SF1">
    <property type="entry name" value="TRANSCRIPTIONAL REPRESSOR OF EMRAB OPERON"/>
    <property type="match status" value="1"/>
</dbReference>
<dbReference type="SMART" id="SM00347">
    <property type="entry name" value="HTH_MARR"/>
    <property type="match status" value="1"/>
</dbReference>
<sequence length="141" mass="16838">MLNDLFEELYMKLTMSFYKKAGQSQTVEIENISTVEMSCLEVVYFLKTPTYSELAEFLNISQPNATYRINKLIKKGYLTKFNDEKDRRVYYLQVTDKFMDYYCLNDTYINNVITTLKKRCTAEEIEQFEKMLKVLTKEVME</sequence>
<comment type="caution">
    <text evidence="5">The sequence shown here is derived from an EMBL/GenBank/DDBJ whole genome shotgun (WGS) entry which is preliminary data.</text>
</comment>
<dbReference type="Gene3D" id="1.10.10.10">
    <property type="entry name" value="Winged helix-like DNA-binding domain superfamily/Winged helix DNA-binding domain"/>
    <property type="match status" value="1"/>
</dbReference>
<dbReference type="RefSeq" id="WP_137051675.1">
    <property type="nucleotide sequence ID" value="NZ_SZOM01000068.1"/>
</dbReference>
<proteinExistence type="predicted"/>